<dbReference type="PANTHER" id="PTHR22894:SF5">
    <property type="entry name" value="RING-TYPE DOMAIN-CONTAINING PROTEIN"/>
    <property type="match status" value="1"/>
</dbReference>
<evidence type="ECO:0000256" key="10">
    <source>
        <dbReference type="ARBA" id="ARBA00031107"/>
    </source>
</evidence>
<keyword evidence="7 12" id="KW-1133">Transmembrane helix</keyword>
<dbReference type="KEGG" id="soe:110785487"/>
<comment type="subcellular location">
    <subcellularLocation>
        <location evidence="1">Endomembrane system</location>
        <topology evidence="1">Multi-pass membrane protein</topology>
    </subcellularLocation>
</comment>
<dbReference type="InterPro" id="IPR017907">
    <property type="entry name" value="Znf_RING_CS"/>
</dbReference>
<keyword evidence="8 12" id="KW-0472">Membrane</keyword>
<evidence type="ECO:0000256" key="4">
    <source>
        <dbReference type="ARBA" id="ARBA00022723"/>
    </source>
</evidence>
<dbReference type="AlphaFoldDB" id="A0A9R0IAP0"/>
<dbReference type="SUPFAM" id="SSF57850">
    <property type="entry name" value="RING/U-box"/>
    <property type="match status" value="1"/>
</dbReference>
<evidence type="ECO:0000256" key="3">
    <source>
        <dbReference type="ARBA" id="ARBA00022692"/>
    </source>
</evidence>
<organism evidence="14 15">
    <name type="scientific">Spinacia oleracea</name>
    <name type="common">Spinach</name>
    <dbReference type="NCBI Taxonomy" id="3562"/>
    <lineage>
        <taxon>Eukaryota</taxon>
        <taxon>Viridiplantae</taxon>
        <taxon>Streptophyta</taxon>
        <taxon>Embryophyta</taxon>
        <taxon>Tracheophyta</taxon>
        <taxon>Spermatophyta</taxon>
        <taxon>Magnoliopsida</taxon>
        <taxon>eudicotyledons</taxon>
        <taxon>Gunneridae</taxon>
        <taxon>Pentapetalae</taxon>
        <taxon>Caryophyllales</taxon>
        <taxon>Chenopodiaceae</taxon>
        <taxon>Chenopodioideae</taxon>
        <taxon>Anserineae</taxon>
        <taxon>Spinacia</taxon>
    </lineage>
</organism>
<keyword evidence="3 12" id="KW-0812">Transmembrane</keyword>
<evidence type="ECO:0000256" key="2">
    <source>
        <dbReference type="ARBA" id="ARBA00014068"/>
    </source>
</evidence>
<gene>
    <name evidence="15" type="primary">LOC110785487</name>
</gene>
<evidence type="ECO:0000256" key="7">
    <source>
        <dbReference type="ARBA" id="ARBA00022989"/>
    </source>
</evidence>
<dbReference type="InterPro" id="IPR038896">
    <property type="entry name" value="RNF170"/>
</dbReference>
<dbReference type="GO" id="GO:0008270">
    <property type="term" value="F:zinc ion binding"/>
    <property type="evidence" value="ECO:0007669"/>
    <property type="project" value="UniProtKB-KW"/>
</dbReference>
<reference evidence="14" key="1">
    <citation type="journal article" date="2021" name="Nat. Commun.">
        <title>Genomic analyses provide insights into spinach domestication and the genetic basis of agronomic traits.</title>
        <authorList>
            <person name="Cai X."/>
            <person name="Sun X."/>
            <person name="Xu C."/>
            <person name="Sun H."/>
            <person name="Wang X."/>
            <person name="Ge C."/>
            <person name="Zhang Z."/>
            <person name="Wang Q."/>
            <person name="Fei Z."/>
            <person name="Jiao C."/>
            <person name="Wang Q."/>
        </authorList>
    </citation>
    <scope>NUCLEOTIDE SEQUENCE [LARGE SCALE GENOMIC DNA]</scope>
    <source>
        <strain evidence="14">cv. Varoflay</strain>
    </source>
</reference>
<evidence type="ECO:0000256" key="11">
    <source>
        <dbReference type="PROSITE-ProRule" id="PRU00175"/>
    </source>
</evidence>
<dbReference type="InterPro" id="IPR001841">
    <property type="entry name" value="Znf_RING"/>
</dbReference>
<dbReference type="SMART" id="SM00184">
    <property type="entry name" value="RING"/>
    <property type="match status" value="1"/>
</dbReference>
<name>A0A9R0IAP0_SPIOL</name>
<evidence type="ECO:0000313" key="14">
    <source>
        <dbReference type="Proteomes" id="UP000813463"/>
    </source>
</evidence>
<dbReference type="InterPro" id="IPR018957">
    <property type="entry name" value="Znf_C3HC4_RING-type"/>
</dbReference>
<dbReference type="Proteomes" id="UP000813463">
    <property type="component" value="Chromosome 2"/>
</dbReference>
<dbReference type="PROSITE" id="PS00518">
    <property type="entry name" value="ZF_RING_1"/>
    <property type="match status" value="1"/>
</dbReference>
<keyword evidence="4" id="KW-0479">Metal-binding</keyword>
<protein>
    <recommendedName>
        <fullName evidence="2">E3 ubiquitin-protein ligase RNF170</fullName>
    </recommendedName>
    <alternativeName>
        <fullName evidence="10">RING finger protein 170</fullName>
    </alternativeName>
    <alternativeName>
        <fullName evidence="9">RING-type E3 ubiquitin transferase RNF170</fullName>
    </alternativeName>
</protein>
<evidence type="ECO:0000256" key="8">
    <source>
        <dbReference type="ARBA" id="ARBA00023136"/>
    </source>
</evidence>
<dbReference type="GeneID" id="110785487"/>
<evidence type="ECO:0000256" key="9">
    <source>
        <dbReference type="ARBA" id="ARBA00030110"/>
    </source>
</evidence>
<evidence type="ECO:0000256" key="5">
    <source>
        <dbReference type="ARBA" id="ARBA00022771"/>
    </source>
</evidence>
<dbReference type="Pfam" id="PF06803">
    <property type="entry name" value="DUF1232"/>
    <property type="match status" value="1"/>
</dbReference>
<dbReference type="CDD" id="cd16539">
    <property type="entry name" value="RING-HC_RNF113A_B"/>
    <property type="match status" value="1"/>
</dbReference>
<dbReference type="PANTHER" id="PTHR22894">
    <property type="entry name" value="RING-TYPE DOMAIN-CONTAINING PROTEIN"/>
    <property type="match status" value="1"/>
</dbReference>
<dbReference type="InterPro" id="IPR013083">
    <property type="entry name" value="Znf_RING/FYVE/PHD"/>
</dbReference>
<evidence type="ECO:0000256" key="12">
    <source>
        <dbReference type="SAM" id="Phobius"/>
    </source>
</evidence>
<dbReference type="GO" id="GO:0012505">
    <property type="term" value="C:endomembrane system"/>
    <property type="evidence" value="ECO:0007669"/>
    <property type="project" value="UniProtKB-SubCell"/>
</dbReference>
<sequence length="186" mass="21094">MEGDGPPVNDCCTICHDNFDIPCQANCSHWFCGRCILQVWDHAAALQPCRCPLCRRPINLLIPTEASQQQRVNPEVANILGRLEMYNRRYGERASDFMQRLRDLPFLLRRLLNDLLDPHRSLPFVIKARIYLAVFFSAIYVLSPVDIIPEGVLGVIGLVDDLILVLICLVHVAALYRSVLVFRHGG</sequence>
<dbReference type="GO" id="GO:0061630">
    <property type="term" value="F:ubiquitin protein ligase activity"/>
    <property type="evidence" value="ECO:0007669"/>
    <property type="project" value="InterPro"/>
</dbReference>
<feature type="transmembrane region" description="Helical" evidence="12">
    <location>
        <begin position="130"/>
        <end position="149"/>
    </location>
</feature>
<dbReference type="RefSeq" id="XP_021845627.1">
    <property type="nucleotide sequence ID" value="XM_021989935.2"/>
</dbReference>
<keyword evidence="6" id="KW-0862">Zinc</keyword>
<evidence type="ECO:0000256" key="6">
    <source>
        <dbReference type="ARBA" id="ARBA00022833"/>
    </source>
</evidence>
<reference evidence="15" key="2">
    <citation type="submission" date="2025-08" db="UniProtKB">
        <authorList>
            <consortium name="RefSeq"/>
        </authorList>
    </citation>
    <scope>IDENTIFICATION</scope>
    <source>
        <tissue evidence="15">Leaf</tissue>
    </source>
</reference>
<dbReference type="OrthoDB" id="9049620at2759"/>
<evidence type="ECO:0000313" key="15">
    <source>
        <dbReference type="RefSeq" id="XP_021845627.1"/>
    </source>
</evidence>
<dbReference type="Pfam" id="PF00097">
    <property type="entry name" value="zf-C3HC4"/>
    <property type="match status" value="1"/>
</dbReference>
<evidence type="ECO:0000256" key="1">
    <source>
        <dbReference type="ARBA" id="ARBA00004127"/>
    </source>
</evidence>
<keyword evidence="14" id="KW-1185">Reference proteome</keyword>
<keyword evidence="5 11" id="KW-0863">Zinc-finger</keyword>
<dbReference type="PROSITE" id="PS50089">
    <property type="entry name" value="ZF_RING_2"/>
    <property type="match status" value="1"/>
</dbReference>
<feature type="domain" description="RING-type" evidence="13">
    <location>
        <begin position="12"/>
        <end position="55"/>
    </location>
</feature>
<dbReference type="InterPro" id="IPR010652">
    <property type="entry name" value="DUF1232"/>
</dbReference>
<dbReference type="Gene3D" id="3.30.40.10">
    <property type="entry name" value="Zinc/RING finger domain, C3HC4 (zinc finger)"/>
    <property type="match status" value="1"/>
</dbReference>
<proteinExistence type="predicted"/>
<evidence type="ECO:0000259" key="13">
    <source>
        <dbReference type="PROSITE" id="PS50089"/>
    </source>
</evidence>
<accession>A0A9R0IAP0</accession>
<feature type="transmembrane region" description="Helical" evidence="12">
    <location>
        <begin position="155"/>
        <end position="176"/>
    </location>
</feature>